<keyword evidence="6 13" id="KW-0479">Metal-binding</keyword>
<evidence type="ECO:0000259" key="16">
    <source>
        <dbReference type="PROSITE" id="PS51918"/>
    </source>
</evidence>
<dbReference type="PROSITE" id="PS50926">
    <property type="entry name" value="TRAM"/>
    <property type="match status" value="1"/>
</dbReference>
<comment type="similarity">
    <text evidence="13">Belongs to the methylthiotransferase family. MiaB subfamily.</text>
</comment>
<sequence length="457" mass="51353">MSGFVYIKTFGCQMNERDSEIMEHLLGQAGYVTTEVMEEADLVILNTCSIRAKAEQKVFSLLGHLRQLKEKKERKNKPLFIGVAGCVAQQEGERIIRRMPHVNIVVGTQQFYHLPDMLGRLQRGESTSEVATDLSSSFAIPALQEMTSPPAPSQFRKFVTIMQGCNNYCSYCVVPETRGREISRPVRDILEEVEKLVSAGVREITLLGQNVNSYGRTNQVASQDVTFSDLLRLVARTPGLERLRFTTSNPKDLSTELMRCFAEIDILCPQFHLPVQSGSNRILARMNRKYTRELYLERVADLRSFRPDIALTTDVIVGFPGESEADFEQTMDLLREVRYHGSFSFKYSDRPGTRSSGFDDKVPEEVKKERLARFQELQDEISLERNTEYVGKTVDIMVESIGREGISGRTTTNHIVHCPPLPGVGPGDTVPVRVVQAGKHSLKGDFVGPQLEAGGRK</sequence>
<proteinExistence type="inferred from homology"/>
<feature type="domain" description="TRAM" evidence="14">
    <location>
        <begin position="387"/>
        <end position="448"/>
    </location>
</feature>
<feature type="domain" description="Radical SAM core" evidence="16">
    <location>
        <begin position="151"/>
        <end position="384"/>
    </location>
</feature>
<dbReference type="KEGG" id="ddu:GF1_14610"/>
<dbReference type="Pfam" id="PF01938">
    <property type="entry name" value="TRAM"/>
    <property type="match status" value="1"/>
</dbReference>
<feature type="domain" description="MTTase N-terminal" evidence="15">
    <location>
        <begin position="3"/>
        <end position="123"/>
    </location>
</feature>
<evidence type="ECO:0000256" key="11">
    <source>
        <dbReference type="ARBA" id="ARBA00080698"/>
    </source>
</evidence>
<evidence type="ECO:0000256" key="7">
    <source>
        <dbReference type="ARBA" id="ARBA00023004"/>
    </source>
</evidence>
<feature type="binding site" evidence="13">
    <location>
        <position position="86"/>
    </location>
    <ligand>
        <name>[4Fe-4S] cluster</name>
        <dbReference type="ChEBI" id="CHEBI:49883"/>
        <label>1</label>
    </ligand>
</feature>
<dbReference type="PROSITE" id="PS51918">
    <property type="entry name" value="RADICAL_SAM"/>
    <property type="match status" value="1"/>
</dbReference>
<comment type="function">
    <text evidence="1 13">Catalyzes the methylthiolation of N6-(dimethylallyl)adenosine (i(6)A), leading to the formation of 2-methylthio-N6-(dimethylallyl)adenosine (ms(2)i(6)A) at position 37 in tRNAs that read codons beginning with uridine.</text>
</comment>
<dbReference type="InterPro" id="IPR005839">
    <property type="entry name" value="Methylthiotransferase"/>
</dbReference>
<keyword evidence="8 13" id="KW-0411">Iron-sulfur</keyword>
<evidence type="ECO:0000256" key="12">
    <source>
        <dbReference type="ARBA" id="ARBA00081141"/>
    </source>
</evidence>
<keyword evidence="18" id="KW-1185">Reference proteome</keyword>
<reference evidence="17" key="1">
    <citation type="submission" date="2020-12" db="EMBL/GenBank/DDBJ databases">
        <title>Desulfobium dissulfuricans gen. nov., sp. nov., a novel mesophilic, sulfate-reducing bacterium isolated from a deep-sea hydrothermal vent.</title>
        <authorList>
            <person name="Hashimoto Y."/>
            <person name="Tame A."/>
            <person name="Sawayama S."/>
            <person name="Miyazaki J."/>
            <person name="Takai K."/>
            <person name="Nakagawa S."/>
        </authorList>
    </citation>
    <scope>NUCLEOTIDE SEQUENCE</scope>
    <source>
        <strain evidence="17">GF1</strain>
    </source>
</reference>
<protein>
    <recommendedName>
        <fullName evidence="10 13">tRNA-2-methylthio-N(6)-dimethylallyladenosine synthase</fullName>
        <ecNumber evidence="9 13">2.8.4.3</ecNumber>
    </recommendedName>
    <alternativeName>
        <fullName evidence="12 13">(Dimethylallyl)adenosine tRNA methylthiotransferase MiaB</fullName>
    </alternativeName>
    <alternativeName>
        <fullName evidence="11 13">tRNA-i(6)A37 methylthiotransferase</fullName>
    </alternativeName>
</protein>
<dbReference type="NCBIfam" id="TIGR00089">
    <property type="entry name" value="MiaB/RimO family radical SAM methylthiotransferase"/>
    <property type="match status" value="1"/>
</dbReference>
<feature type="binding site" evidence="13">
    <location>
        <position position="12"/>
    </location>
    <ligand>
        <name>[4Fe-4S] cluster</name>
        <dbReference type="ChEBI" id="CHEBI:49883"/>
        <label>1</label>
    </ligand>
</feature>
<keyword evidence="5 13" id="KW-0949">S-adenosyl-L-methionine</keyword>
<keyword evidence="13" id="KW-0819">tRNA processing</keyword>
<keyword evidence="3 13" id="KW-0963">Cytoplasm</keyword>
<dbReference type="Pfam" id="PF04055">
    <property type="entry name" value="Radical_SAM"/>
    <property type="match status" value="1"/>
</dbReference>
<dbReference type="GO" id="GO:0051539">
    <property type="term" value="F:4 iron, 4 sulfur cluster binding"/>
    <property type="evidence" value="ECO:0007669"/>
    <property type="project" value="UniProtKB-UniRule"/>
</dbReference>
<dbReference type="RefSeq" id="WP_267928958.1">
    <property type="nucleotide sequence ID" value="NZ_AP024233.1"/>
</dbReference>
<evidence type="ECO:0000313" key="18">
    <source>
        <dbReference type="Proteomes" id="UP001063350"/>
    </source>
</evidence>
<evidence type="ECO:0000256" key="4">
    <source>
        <dbReference type="ARBA" id="ARBA00022679"/>
    </source>
</evidence>
<dbReference type="SFLD" id="SFLDG01082">
    <property type="entry name" value="B12-binding_domain_containing"/>
    <property type="match status" value="1"/>
</dbReference>
<keyword evidence="7 13" id="KW-0408">Iron</keyword>
<organism evidence="17 18">
    <name type="scientific">Desulfolithobacter dissulfuricans</name>
    <dbReference type="NCBI Taxonomy" id="2795293"/>
    <lineage>
        <taxon>Bacteria</taxon>
        <taxon>Pseudomonadati</taxon>
        <taxon>Thermodesulfobacteriota</taxon>
        <taxon>Desulfobulbia</taxon>
        <taxon>Desulfobulbales</taxon>
        <taxon>Desulfobulbaceae</taxon>
        <taxon>Desulfolithobacter</taxon>
    </lineage>
</organism>
<comment type="subcellular location">
    <subcellularLocation>
        <location evidence="13">Cytoplasm</location>
    </subcellularLocation>
</comment>
<dbReference type="GO" id="GO:0035597">
    <property type="term" value="F:tRNA-2-methylthio-N(6)-dimethylallyladenosine(37) synthase activity"/>
    <property type="evidence" value="ECO:0007669"/>
    <property type="project" value="UniProtKB-EC"/>
</dbReference>
<dbReference type="FunFam" id="3.40.50.12160:FF:000003">
    <property type="entry name" value="CDK5 regulatory subunit-associated protein 1"/>
    <property type="match status" value="1"/>
</dbReference>
<dbReference type="InterPro" id="IPR006638">
    <property type="entry name" value="Elp3/MiaA/NifB-like_rSAM"/>
</dbReference>
<feature type="binding site" evidence="13">
    <location>
        <position position="169"/>
    </location>
    <ligand>
        <name>[4Fe-4S] cluster</name>
        <dbReference type="ChEBI" id="CHEBI:49883"/>
        <label>2</label>
        <note>4Fe-4S-S-AdoMet</note>
    </ligand>
</feature>
<dbReference type="FunFam" id="3.80.30.20:FF:000001">
    <property type="entry name" value="tRNA-2-methylthio-N(6)-dimethylallyladenosine synthase 2"/>
    <property type="match status" value="1"/>
</dbReference>
<dbReference type="NCBIfam" id="TIGR01574">
    <property type="entry name" value="miaB-methiolase"/>
    <property type="match status" value="1"/>
</dbReference>
<dbReference type="EC" id="2.8.4.3" evidence="9 13"/>
<evidence type="ECO:0000259" key="15">
    <source>
        <dbReference type="PROSITE" id="PS51449"/>
    </source>
</evidence>
<dbReference type="SFLD" id="SFLDS00029">
    <property type="entry name" value="Radical_SAM"/>
    <property type="match status" value="1"/>
</dbReference>
<dbReference type="PANTHER" id="PTHR43020:SF2">
    <property type="entry name" value="MITOCHONDRIAL TRNA METHYLTHIOTRANSFERASE CDK5RAP1"/>
    <property type="match status" value="1"/>
</dbReference>
<dbReference type="InterPro" id="IPR058240">
    <property type="entry name" value="rSAM_sf"/>
</dbReference>
<dbReference type="CDD" id="cd01335">
    <property type="entry name" value="Radical_SAM"/>
    <property type="match status" value="1"/>
</dbReference>
<evidence type="ECO:0000313" key="17">
    <source>
        <dbReference type="EMBL" id="BCO09085.1"/>
    </source>
</evidence>
<feature type="binding site" evidence="13">
    <location>
        <position position="172"/>
    </location>
    <ligand>
        <name>[4Fe-4S] cluster</name>
        <dbReference type="ChEBI" id="CHEBI:49883"/>
        <label>2</label>
        <note>4Fe-4S-S-AdoMet</note>
    </ligand>
</feature>
<dbReference type="PROSITE" id="PS01278">
    <property type="entry name" value="MTTASE_RADICAL"/>
    <property type="match status" value="1"/>
</dbReference>
<dbReference type="InterPro" id="IPR007197">
    <property type="entry name" value="rSAM"/>
</dbReference>
<dbReference type="InterPro" id="IPR002792">
    <property type="entry name" value="TRAM_dom"/>
</dbReference>
<comment type="subunit">
    <text evidence="13">Monomer.</text>
</comment>
<feature type="binding site" evidence="13">
    <location>
        <position position="165"/>
    </location>
    <ligand>
        <name>[4Fe-4S] cluster</name>
        <dbReference type="ChEBI" id="CHEBI:49883"/>
        <label>2</label>
        <note>4Fe-4S-S-AdoMet</note>
    </ligand>
</feature>
<dbReference type="EMBL" id="AP024233">
    <property type="protein sequence ID" value="BCO09085.1"/>
    <property type="molecule type" value="Genomic_DNA"/>
</dbReference>
<dbReference type="SFLD" id="SFLDF00273">
    <property type="entry name" value="(dimethylallyl)adenosine_tRNA"/>
    <property type="match status" value="1"/>
</dbReference>
<name>A0A915XIE4_9BACT</name>
<gene>
    <name evidence="13 17" type="primary">miaB</name>
    <name evidence="17" type="ORF">GF1_14610</name>
</gene>
<evidence type="ECO:0000256" key="6">
    <source>
        <dbReference type="ARBA" id="ARBA00022723"/>
    </source>
</evidence>
<dbReference type="PANTHER" id="PTHR43020">
    <property type="entry name" value="CDK5 REGULATORY SUBUNIT-ASSOCIATED PROTEIN 1"/>
    <property type="match status" value="1"/>
</dbReference>
<comment type="catalytic activity">
    <reaction evidence="13">
        <text>N(6)-dimethylallyladenosine(37) in tRNA + (sulfur carrier)-SH + AH2 + 2 S-adenosyl-L-methionine = 2-methylsulfanyl-N(6)-dimethylallyladenosine(37) in tRNA + (sulfur carrier)-H + 5'-deoxyadenosine + L-methionine + A + S-adenosyl-L-homocysteine + 2 H(+)</text>
        <dbReference type="Rhea" id="RHEA:37067"/>
        <dbReference type="Rhea" id="RHEA-COMP:10375"/>
        <dbReference type="Rhea" id="RHEA-COMP:10376"/>
        <dbReference type="Rhea" id="RHEA-COMP:14737"/>
        <dbReference type="Rhea" id="RHEA-COMP:14739"/>
        <dbReference type="ChEBI" id="CHEBI:13193"/>
        <dbReference type="ChEBI" id="CHEBI:15378"/>
        <dbReference type="ChEBI" id="CHEBI:17319"/>
        <dbReference type="ChEBI" id="CHEBI:17499"/>
        <dbReference type="ChEBI" id="CHEBI:29917"/>
        <dbReference type="ChEBI" id="CHEBI:57844"/>
        <dbReference type="ChEBI" id="CHEBI:57856"/>
        <dbReference type="ChEBI" id="CHEBI:59789"/>
        <dbReference type="ChEBI" id="CHEBI:64428"/>
        <dbReference type="ChEBI" id="CHEBI:74415"/>
        <dbReference type="ChEBI" id="CHEBI:74417"/>
        <dbReference type="EC" id="2.8.4.3"/>
    </reaction>
</comment>
<keyword evidence="2 13" id="KW-0004">4Fe-4S</keyword>
<evidence type="ECO:0000256" key="10">
    <source>
        <dbReference type="ARBA" id="ARBA00068570"/>
    </source>
</evidence>
<dbReference type="InterPro" id="IPR020612">
    <property type="entry name" value="Methylthiotransferase_CS"/>
</dbReference>
<keyword evidence="4 13" id="KW-0808">Transferase</keyword>
<accession>A0A915XIE4</accession>
<evidence type="ECO:0000259" key="14">
    <source>
        <dbReference type="PROSITE" id="PS50926"/>
    </source>
</evidence>
<dbReference type="Gene3D" id="3.80.30.20">
    <property type="entry name" value="tm_1862 like domain"/>
    <property type="match status" value="1"/>
</dbReference>
<dbReference type="InterPro" id="IPR006463">
    <property type="entry name" value="MiaB_methiolase"/>
</dbReference>
<dbReference type="SMART" id="SM00729">
    <property type="entry name" value="Elp3"/>
    <property type="match status" value="1"/>
</dbReference>
<dbReference type="SUPFAM" id="SSF102114">
    <property type="entry name" value="Radical SAM enzymes"/>
    <property type="match status" value="1"/>
</dbReference>
<dbReference type="InterPro" id="IPR023404">
    <property type="entry name" value="rSAM_horseshoe"/>
</dbReference>
<dbReference type="PROSITE" id="PS51449">
    <property type="entry name" value="MTTASE_N"/>
    <property type="match status" value="1"/>
</dbReference>
<evidence type="ECO:0000256" key="8">
    <source>
        <dbReference type="ARBA" id="ARBA00023014"/>
    </source>
</evidence>
<comment type="cofactor">
    <cofactor evidence="13">
        <name>[4Fe-4S] cluster</name>
        <dbReference type="ChEBI" id="CHEBI:49883"/>
    </cofactor>
    <text evidence="13">Binds 2 [4Fe-4S] clusters. One cluster is coordinated with 3 cysteines and an exchangeable S-adenosyl-L-methionine.</text>
</comment>
<dbReference type="GO" id="GO:0046872">
    <property type="term" value="F:metal ion binding"/>
    <property type="evidence" value="ECO:0007669"/>
    <property type="project" value="UniProtKB-KW"/>
</dbReference>
<dbReference type="HAMAP" id="MF_01864">
    <property type="entry name" value="tRNA_metthiotr_MiaB"/>
    <property type="match status" value="1"/>
</dbReference>
<dbReference type="Gene3D" id="3.40.50.12160">
    <property type="entry name" value="Methylthiotransferase, N-terminal domain"/>
    <property type="match status" value="1"/>
</dbReference>
<evidence type="ECO:0000256" key="13">
    <source>
        <dbReference type="HAMAP-Rule" id="MF_01864"/>
    </source>
</evidence>
<dbReference type="SFLD" id="SFLDG01061">
    <property type="entry name" value="methylthiotransferase"/>
    <property type="match status" value="1"/>
</dbReference>
<evidence type="ECO:0000256" key="3">
    <source>
        <dbReference type="ARBA" id="ARBA00022490"/>
    </source>
</evidence>
<feature type="binding site" evidence="13">
    <location>
        <position position="48"/>
    </location>
    <ligand>
        <name>[4Fe-4S] cluster</name>
        <dbReference type="ChEBI" id="CHEBI:49883"/>
        <label>1</label>
    </ligand>
</feature>
<dbReference type="Pfam" id="PF00919">
    <property type="entry name" value="UPF0004"/>
    <property type="match status" value="1"/>
</dbReference>
<dbReference type="GO" id="GO:0005829">
    <property type="term" value="C:cytosol"/>
    <property type="evidence" value="ECO:0007669"/>
    <property type="project" value="TreeGrafter"/>
</dbReference>
<dbReference type="AlphaFoldDB" id="A0A915XIE4"/>
<dbReference type="InterPro" id="IPR013848">
    <property type="entry name" value="Methylthiotransferase_N"/>
</dbReference>
<evidence type="ECO:0000256" key="9">
    <source>
        <dbReference type="ARBA" id="ARBA00033765"/>
    </source>
</evidence>
<evidence type="ECO:0000256" key="1">
    <source>
        <dbReference type="ARBA" id="ARBA00003234"/>
    </source>
</evidence>
<dbReference type="InterPro" id="IPR038135">
    <property type="entry name" value="Methylthiotransferase_N_sf"/>
</dbReference>
<dbReference type="Proteomes" id="UP001063350">
    <property type="component" value="Chromosome"/>
</dbReference>
<evidence type="ECO:0000256" key="2">
    <source>
        <dbReference type="ARBA" id="ARBA00022485"/>
    </source>
</evidence>
<evidence type="ECO:0000256" key="5">
    <source>
        <dbReference type="ARBA" id="ARBA00022691"/>
    </source>
</evidence>